<evidence type="ECO:0000259" key="2">
    <source>
        <dbReference type="Pfam" id="PF13490"/>
    </source>
</evidence>
<protein>
    <recommendedName>
        <fullName evidence="2">Putative zinc-finger domain-containing protein</fullName>
    </recommendedName>
</protein>
<organism evidence="3 4">
    <name type="scientific">Pleionea mediterranea</name>
    <dbReference type="NCBI Taxonomy" id="523701"/>
    <lineage>
        <taxon>Bacteria</taxon>
        <taxon>Pseudomonadati</taxon>
        <taxon>Pseudomonadota</taxon>
        <taxon>Gammaproteobacteria</taxon>
        <taxon>Oceanospirillales</taxon>
        <taxon>Pleioneaceae</taxon>
        <taxon>Pleionea</taxon>
    </lineage>
</organism>
<proteinExistence type="predicted"/>
<keyword evidence="4" id="KW-1185">Reference proteome</keyword>
<dbReference type="InterPro" id="IPR027383">
    <property type="entry name" value="Znf_put"/>
</dbReference>
<comment type="caution">
    <text evidence="3">The sequence shown here is derived from an EMBL/GenBank/DDBJ whole genome shotgun (WGS) entry which is preliminary data.</text>
</comment>
<reference evidence="3 4" key="1">
    <citation type="submission" date="2018-05" db="EMBL/GenBank/DDBJ databases">
        <title>Genomic Encyclopedia of Type Strains, Phase IV (KMG-IV): sequencing the most valuable type-strain genomes for metagenomic binning, comparative biology and taxonomic classification.</title>
        <authorList>
            <person name="Goeker M."/>
        </authorList>
    </citation>
    <scope>NUCLEOTIDE SEQUENCE [LARGE SCALE GENOMIC DNA]</scope>
    <source>
        <strain evidence="3 4">DSM 25350</strain>
    </source>
</reference>
<sequence length="108" mass="12588">MLGLPSCKKVSEQSSLQLDENLPLARRVGFKLHLMMCVRCRRYAQKMRVTSQSLKIWMTRKTMPEPIKRQLLDDFEQTDFNQQDVKQKDDKQNGDNVVKNNGKSDSTI</sequence>
<evidence type="ECO:0000313" key="3">
    <source>
        <dbReference type="EMBL" id="PWK53671.1"/>
    </source>
</evidence>
<feature type="compositionally biased region" description="Polar residues" evidence="1">
    <location>
        <begin position="98"/>
        <end position="108"/>
    </location>
</feature>
<evidence type="ECO:0000313" key="4">
    <source>
        <dbReference type="Proteomes" id="UP000245790"/>
    </source>
</evidence>
<feature type="domain" description="Putative zinc-finger" evidence="2">
    <location>
        <begin position="7"/>
        <end position="41"/>
    </location>
</feature>
<dbReference type="RefSeq" id="WP_109761743.1">
    <property type="nucleotide sequence ID" value="NZ_QGGU01000002.1"/>
</dbReference>
<name>A0A316FYC9_9GAMM</name>
<gene>
    <name evidence="3" type="ORF">C8D97_10259</name>
</gene>
<feature type="region of interest" description="Disordered" evidence="1">
    <location>
        <begin position="78"/>
        <end position="108"/>
    </location>
</feature>
<dbReference type="EMBL" id="QGGU01000002">
    <property type="protein sequence ID" value="PWK53671.1"/>
    <property type="molecule type" value="Genomic_DNA"/>
</dbReference>
<accession>A0A316FYC9</accession>
<dbReference type="AlphaFoldDB" id="A0A316FYC9"/>
<dbReference type="OrthoDB" id="8374021at2"/>
<evidence type="ECO:0000256" key="1">
    <source>
        <dbReference type="SAM" id="MobiDB-lite"/>
    </source>
</evidence>
<dbReference type="Pfam" id="PF13490">
    <property type="entry name" value="zf-HC2"/>
    <property type="match status" value="1"/>
</dbReference>
<dbReference type="Proteomes" id="UP000245790">
    <property type="component" value="Unassembled WGS sequence"/>
</dbReference>